<feature type="transmembrane region" description="Helical" evidence="1">
    <location>
        <begin position="93"/>
        <end position="112"/>
    </location>
</feature>
<gene>
    <name evidence="4" type="ORF">J4G78_08145</name>
</gene>
<evidence type="ECO:0000256" key="1">
    <source>
        <dbReference type="SAM" id="Phobius"/>
    </source>
</evidence>
<keyword evidence="5" id="KW-1185">Reference proteome</keyword>
<dbReference type="PANTHER" id="PTHR30273:SF2">
    <property type="entry name" value="PROTEIN FECR"/>
    <property type="match status" value="1"/>
</dbReference>
<keyword evidence="1" id="KW-0812">Transmembrane</keyword>
<dbReference type="Gene3D" id="2.60.120.1440">
    <property type="match status" value="1"/>
</dbReference>
<keyword evidence="1" id="KW-0472">Membrane</keyword>
<evidence type="ECO:0000313" key="4">
    <source>
        <dbReference type="EMBL" id="QTD57483.1"/>
    </source>
</evidence>
<name>A0ABX7T927_9SPHN</name>
<dbReference type="InterPro" id="IPR006860">
    <property type="entry name" value="FecR"/>
</dbReference>
<evidence type="ECO:0000259" key="3">
    <source>
        <dbReference type="Pfam" id="PF16220"/>
    </source>
</evidence>
<evidence type="ECO:0000313" key="5">
    <source>
        <dbReference type="Proteomes" id="UP000663923"/>
    </source>
</evidence>
<proteinExistence type="predicted"/>
<dbReference type="Pfam" id="PF16220">
    <property type="entry name" value="DUF4880"/>
    <property type="match status" value="1"/>
</dbReference>
<dbReference type="Gene3D" id="3.55.50.30">
    <property type="match status" value="1"/>
</dbReference>
<dbReference type="PIRSF" id="PIRSF018266">
    <property type="entry name" value="FecR"/>
    <property type="match status" value="1"/>
</dbReference>
<sequence length="354" mass="39326">MSDMQEQDEMETTEDVAAFWTVRLTSPDCTPEDRHAFESWRQQHPSHHEAYERMARGNAVVDRHAMDPRLQAMAQTALQETEPRFYRKRSWQIAASALAASLLAVVVITAFWTRLPDANGPANIQQITAAPEAYQTEIGEQSTITLADGSKVTLNTDSRIEVDMADHQRGVTLMKGQALFEVVEDANRPFVVIAGTERIVALGTSFDVRLKGDKSVQVTLIEGKVIVNKVSTPSPETAAPPTAKQAVTLAPGEQLTIRGRRGTLARKTDVVATTGWAEGRLVFRQKPLDQVVDELNRYSTQKLKLANDPALRTMKVNGVFNTGRTSSFIDALEAMHPLRAERSGEHELTLVWRR</sequence>
<protein>
    <submittedName>
        <fullName evidence="4">FecR family protein</fullName>
    </submittedName>
</protein>
<dbReference type="InterPro" id="IPR012373">
    <property type="entry name" value="Ferrdict_sens_TM"/>
</dbReference>
<dbReference type="Pfam" id="PF04773">
    <property type="entry name" value="FecR"/>
    <property type="match status" value="1"/>
</dbReference>
<evidence type="ECO:0000259" key="2">
    <source>
        <dbReference type="Pfam" id="PF04773"/>
    </source>
</evidence>
<accession>A0ABX7T927</accession>
<dbReference type="EMBL" id="CP071794">
    <property type="protein sequence ID" value="QTD57483.1"/>
    <property type="molecule type" value="Genomic_DNA"/>
</dbReference>
<dbReference type="RefSeq" id="WP_207989984.1">
    <property type="nucleotide sequence ID" value="NZ_CP071794.1"/>
</dbReference>
<dbReference type="InterPro" id="IPR032623">
    <property type="entry name" value="FecR_N"/>
</dbReference>
<feature type="domain" description="FecR N-terminal" evidence="3">
    <location>
        <begin position="17"/>
        <end position="56"/>
    </location>
</feature>
<keyword evidence="1" id="KW-1133">Transmembrane helix</keyword>
<organism evidence="4 5">
    <name type="scientific">Parasphingorhabdus cellanae</name>
    <dbReference type="NCBI Taxonomy" id="2806553"/>
    <lineage>
        <taxon>Bacteria</taxon>
        <taxon>Pseudomonadati</taxon>
        <taxon>Pseudomonadota</taxon>
        <taxon>Alphaproteobacteria</taxon>
        <taxon>Sphingomonadales</taxon>
        <taxon>Sphingomonadaceae</taxon>
        <taxon>Parasphingorhabdus</taxon>
    </lineage>
</organism>
<dbReference type="PANTHER" id="PTHR30273">
    <property type="entry name" value="PERIPLASMIC SIGNAL SENSOR AND SIGMA FACTOR ACTIVATOR FECR-RELATED"/>
    <property type="match status" value="1"/>
</dbReference>
<dbReference type="Proteomes" id="UP000663923">
    <property type="component" value="Chromosome"/>
</dbReference>
<feature type="domain" description="FecR protein" evidence="2">
    <location>
        <begin position="134"/>
        <end position="225"/>
    </location>
</feature>
<reference evidence="4 5" key="1">
    <citation type="submission" date="2021-03" db="EMBL/GenBank/DDBJ databases">
        <title>Complete genome of Parasphingorhabdus_sp.JHSY0214.</title>
        <authorList>
            <person name="Yoo J.H."/>
            <person name="Bae J.W."/>
        </authorList>
    </citation>
    <scope>NUCLEOTIDE SEQUENCE [LARGE SCALE GENOMIC DNA]</scope>
    <source>
        <strain evidence="4 5">JHSY0214</strain>
    </source>
</reference>